<proteinExistence type="predicted"/>
<evidence type="ECO:0000259" key="2">
    <source>
        <dbReference type="PROSITE" id="PS51832"/>
    </source>
</evidence>
<dbReference type="PANTHER" id="PTHR45228:SF1">
    <property type="entry name" value="CYCLIC DI-GMP PHOSPHODIESTERASE TM_0186"/>
    <property type="match status" value="1"/>
</dbReference>
<keyword evidence="1" id="KW-1133">Transmembrane helix</keyword>
<keyword evidence="1" id="KW-0812">Transmembrane</keyword>
<keyword evidence="1" id="KW-0472">Membrane</keyword>
<keyword evidence="4" id="KW-1185">Reference proteome</keyword>
<feature type="transmembrane region" description="Helical" evidence="1">
    <location>
        <begin position="187"/>
        <end position="208"/>
    </location>
</feature>
<dbReference type="InterPro" id="IPR003607">
    <property type="entry name" value="HD/PDEase_dom"/>
</dbReference>
<evidence type="ECO:0000313" key="3">
    <source>
        <dbReference type="EMBL" id="QWT48057.1"/>
    </source>
</evidence>
<organism evidence="3 4">
    <name type="scientific">Azospira inquinata</name>
    <dbReference type="NCBI Taxonomy" id="2785627"/>
    <lineage>
        <taxon>Bacteria</taxon>
        <taxon>Pseudomonadati</taxon>
        <taxon>Pseudomonadota</taxon>
        <taxon>Betaproteobacteria</taxon>
        <taxon>Rhodocyclales</taxon>
        <taxon>Rhodocyclaceae</taxon>
        <taxon>Azospira</taxon>
    </lineage>
</organism>
<gene>
    <name evidence="3" type="ORF">Azoinq_09245</name>
</gene>
<dbReference type="KEGG" id="aiq:Azoinq_09245"/>
<accession>A0A975SKN6</accession>
<dbReference type="InterPro" id="IPR037522">
    <property type="entry name" value="HD_GYP_dom"/>
</dbReference>
<dbReference type="PROSITE" id="PS51832">
    <property type="entry name" value="HD_GYP"/>
    <property type="match status" value="1"/>
</dbReference>
<dbReference type="CDD" id="cd00077">
    <property type="entry name" value="HDc"/>
    <property type="match status" value="1"/>
</dbReference>
<evidence type="ECO:0000256" key="1">
    <source>
        <dbReference type="SAM" id="Phobius"/>
    </source>
</evidence>
<dbReference type="PANTHER" id="PTHR45228">
    <property type="entry name" value="CYCLIC DI-GMP PHOSPHODIESTERASE TM_0186-RELATED"/>
    <property type="match status" value="1"/>
</dbReference>
<feature type="domain" description="HD-GYP" evidence="2">
    <location>
        <begin position="219"/>
        <end position="414"/>
    </location>
</feature>
<dbReference type="RefSeq" id="WP_216129768.1">
    <property type="nucleotide sequence ID" value="NZ_CP064782.1"/>
</dbReference>
<dbReference type="EMBL" id="CP064782">
    <property type="protein sequence ID" value="QWT48057.1"/>
    <property type="molecule type" value="Genomic_DNA"/>
</dbReference>
<dbReference type="GO" id="GO:0008081">
    <property type="term" value="F:phosphoric diester hydrolase activity"/>
    <property type="evidence" value="ECO:0007669"/>
    <property type="project" value="UniProtKB-ARBA"/>
</dbReference>
<reference evidence="3" key="1">
    <citation type="submission" date="2020-11" db="EMBL/GenBank/DDBJ databases">
        <title>Azospira inquinata sp. nov.</title>
        <authorList>
            <person name="Moe W.M."/>
            <person name="Mikes M.C."/>
        </authorList>
    </citation>
    <scope>NUCLEOTIDE SEQUENCE</scope>
    <source>
        <strain evidence="3">Azo-3</strain>
    </source>
</reference>
<evidence type="ECO:0000313" key="4">
    <source>
        <dbReference type="Proteomes" id="UP000683428"/>
    </source>
</evidence>
<dbReference type="AlphaFoldDB" id="A0A975SKN6"/>
<dbReference type="Pfam" id="PF13487">
    <property type="entry name" value="HD_5"/>
    <property type="match status" value="1"/>
</dbReference>
<protein>
    <submittedName>
        <fullName evidence="3">HD domain-containing protein</fullName>
    </submittedName>
</protein>
<sequence>MPNLHWIILRRLLLAWLLLSAMAGGAVFYLESTRLDDYAIALATREAAAFGPELREGATSGASAFPEDLEQTTLAPARQAELTRRAEEFARHQCLFTAISDRQGRVLARSFNPDQAQLSRQIAAQRRDLPRDGRRHFAKLSADGRLLIQALIPLPGRNGEAAGYFEAVFLADPAEVARFNDNLLRTILFALGAVLITTLALYPVILALHRDMVKASREVLQGNLEMATVLGAAIAKRDSDTNSHNFRVTYYACCLGEALGLKGKAMRSLIIGAFLHDVGKIGISDAILLKPGPLTPEEFAIMRSHVRLGVEILAPSEWLGTAREVVEFHHERYDGSGYLQGLKGEAIPRNARIFAVADVFDALTSRRPYKDPLGLQIVLDMMARESGSHFDPAILQTFLAKAPLLYARVQALDEAGLVDLLAGRIRHYFFRGLLDPVARKSFVANARHRLGLRPAEVGDRPEHQTGRLG</sequence>
<name>A0A975SKN6_9RHOO</name>
<dbReference type="SMART" id="SM00471">
    <property type="entry name" value="HDc"/>
    <property type="match status" value="1"/>
</dbReference>
<dbReference type="Proteomes" id="UP000683428">
    <property type="component" value="Chromosome"/>
</dbReference>
<dbReference type="InterPro" id="IPR052020">
    <property type="entry name" value="Cyclic_di-GMP/3'3'-cGAMP_PDE"/>
</dbReference>